<keyword evidence="1 2" id="KW-0238">DNA-binding</keyword>
<dbReference type="RefSeq" id="WP_125551782.1">
    <property type="nucleotide sequence ID" value="NZ_JBHSSL010000118.1"/>
</dbReference>
<dbReference type="InterPro" id="IPR023772">
    <property type="entry name" value="DNA-bd_HTH_TetR-type_CS"/>
</dbReference>
<dbReference type="PANTHER" id="PTHR43479">
    <property type="entry name" value="ACREF/ENVCD OPERON REPRESSOR-RELATED"/>
    <property type="match status" value="1"/>
</dbReference>
<dbReference type="Pfam" id="PF00440">
    <property type="entry name" value="TetR_N"/>
    <property type="match status" value="1"/>
</dbReference>
<sequence length="221" mass="25493">MNGFEKRAQQKKQQILTATFTLMNTKTGVADLTINAIATQANVSKATIFKYFGTKEQLIHEIFKQFIERLYREARALIAQNKSFTETFIALSQNKMRLLDTVKQQFYIDLMTYLTEKEDSELSRLNQVYTAESLNLMLDLFHRGRKEGAVDLKYSDEFLMLYFDALIEGISSPRIYERIRPYTAEWTEMLLKGVAPNKARKPTTDELALAELKAAPPTEQP</sequence>
<protein>
    <submittedName>
        <fullName evidence="4">TetR/AcrR family transcriptional regulator</fullName>
    </submittedName>
</protein>
<evidence type="ECO:0000256" key="1">
    <source>
        <dbReference type="ARBA" id="ARBA00023125"/>
    </source>
</evidence>
<accession>A0ABW1RGD9</accession>
<evidence type="ECO:0000256" key="2">
    <source>
        <dbReference type="PROSITE-ProRule" id="PRU00335"/>
    </source>
</evidence>
<feature type="DNA-binding region" description="H-T-H motif" evidence="2">
    <location>
        <begin position="33"/>
        <end position="52"/>
    </location>
</feature>
<dbReference type="PANTHER" id="PTHR43479:SF11">
    <property type="entry name" value="ACREF_ENVCD OPERON REPRESSOR-RELATED"/>
    <property type="match status" value="1"/>
</dbReference>
<keyword evidence="5" id="KW-1185">Reference proteome</keyword>
<dbReference type="InterPro" id="IPR009057">
    <property type="entry name" value="Homeodomain-like_sf"/>
</dbReference>
<comment type="caution">
    <text evidence="4">The sequence shown here is derived from an EMBL/GenBank/DDBJ whole genome shotgun (WGS) entry which is preliminary data.</text>
</comment>
<gene>
    <name evidence="4" type="ORF">ACFQGP_15065</name>
</gene>
<dbReference type="PROSITE" id="PS50977">
    <property type="entry name" value="HTH_TETR_2"/>
    <property type="match status" value="1"/>
</dbReference>
<organism evidence="4 5">
    <name type="scientific">Loigolactobacillus jiayinensis</name>
    <dbReference type="NCBI Taxonomy" id="2486016"/>
    <lineage>
        <taxon>Bacteria</taxon>
        <taxon>Bacillati</taxon>
        <taxon>Bacillota</taxon>
        <taxon>Bacilli</taxon>
        <taxon>Lactobacillales</taxon>
        <taxon>Lactobacillaceae</taxon>
        <taxon>Loigolactobacillus</taxon>
    </lineage>
</organism>
<name>A0ABW1RGD9_9LACO</name>
<dbReference type="InterPro" id="IPR001647">
    <property type="entry name" value="HTH_TetR"/>
</dbReference>
<dbReference type="InterPro" id="IPR050624">
    <property type="entry name" value="HTH-type_Tx_Regulator"/>
</dbReference>
<reference evidence="5" key="1">
    <citation type="journal article" date="2019" name="Int. J. Syst. Evol. Microbiol.">
        <title>The Global Catalogue of Microorganisms (GCM) 10K type strain sequencing project: providing services to taxonomists for standard genome sequencing and annotation.</title>
        <authorList>
            <consortium name="The Broad Institute Genomics Platform"/>
            <consortium name="The Broad Institute Genome Sequencing Center for Infectious Disease"/>
            <person name="Wu L."/>
            <person name="Ma J."/>
        </authorList>
    </citation>
    <scope>NUCLEOTIDE SEQUENCE [LARGE SCALE GENOMIC DNA]</scope>
    <source>
        <strain evidence="5">CCM 8904</strain>
    </source>
</reference>
<evidence type="ECO:0000313" key="5">
    <source>
        <dbReference type="Proteomes" id="UP001596289"/>
    </source>
</evidence>
<feature type="domain" description="HTH tetR-type" evidence="3">
    <location>
        <begin position="9"/>
        <end position="70"/>
    </location>
</feature>
<dbReference type="SUPFAM" id="SSF46689">
    <property type="entry name" value="Homeodomain-like"/>
    <property type="match status" value="1"/>
</dbReference>
<dbReference type="Gene3D" id="1.10.357.10">
    <property type="entry name" value="Tetracycline Repressor, domain 2"/>
    <property type="match status" value="1"/>
</dbReference>
<proteinExistence type="predicted"/>
<dbReference type="EMBL" id="JBHSSL010000118">
    <property type="protein sequence ID" value="MFC6171881.1"/>
    <property type="molecule type" value="Genomic_DNA"/>
</dbReference>
<evidence type="ECO:0000313" key="4">
    <source>
        <dbReference type="EMBL" id="MFC6171881.1"/>
    </source>
</evidence>
<dbReference type="PROSITE" id="PS01081">
    <property type="entry name" value="HTH_TETR_1"/>
    <property type="match status" value="1"/>
</dbReference>
<evidence type="ECO:0000259" key="3">
    <source>
        <dbReference type="PROSITE" id="PS50977"/>
    </source>
</evidence>
<dbReference type="Proteomes" id="UP001596289">
    <property type="component" value="Unassembled WGS sequence"/>
</dbReference>